<dbReference type="Proteomes" id="UP000008225">
    <property type="component" value="Chromosome 14"/>
</dbReference>
<reference evidence="1" key="2">
    <citation type="submission" date="2025-08" db="UniProtKB">
        <authorList>
            <consortium name="Ensembl"/>
        </authorList>
    </citation>
    <scope>IDENTIFICATION</scope>
</reference>
<dbReference type="Ensembl" id="ENSCJAT00000144738.1">
    <property type="protein sequence ID" value="ENSCJAP00000085281.1"/>
    <property type="gene ID" value="ENSCJAG00000079193.1"/>
</dbReference>
<name>A0A8I3WCS4_CALJA</name>
<keyword evidence="2" id="KW-1185">Reference proteome</keyword>
<protein>
    <submittedName>
        <fullName evidence="1">Uncharacterized protein</fullName>
    </submittedName>
</protein>
<dbReference type="PANTHER" id="PTHR46254:SF3">
    <property type="entry name" value="SECRETED PROTEIN"/>
    <property type="match status" value="1"/>
</dbReference>
<organism evidence="1 2">
    <name type="scientific">Callithrix jacchus</name>
    <name type="common">White-tufted-ear marmoset</name>
    <name type="synonym">Simia Jacchus</name>
    <dbReference type="NCBI Taxonomy" id="9483"/>
    <lineage>
        <taxon>Eukaryota</taxon>
        <taxon>Metazoa</taxon>
        <taxon>Chordata</taxon>
        <taxon>Craniata</taxon>
        <taxon>Vertebrata</taxon>
        <taxon>Euteleostomi</taxon>
        <taxon>Mammalia</taxon>
        <taxon>Eutheria</taxon>
        <taxon>Euarchontoglires</taxon>
        <taxon>Primates</taxon>
        <taxon>Haplorrhini</taxon>
        <taxon>Platyrrhini</taxon>
        <taxon>Cebidae</taxon>
        <taxon>Callitrichinae</taxon>
        <taxon>Callithrix</taxon>
        <taxon>Callithrix</taxon>
    </lineage>
</organism>
<dbReference type="GeneTree" id="ENSGT00940000164709"/>
<evidence type="ECO:0000313" key="1">
    <source>
        <dbReference type="Ensembl" id="ENSCJAP00000085281.1"/>
    </source>
</evidence>
<evidence type="ECO:0000313" key="2">
    <source>
        <dbReference type="Proteomes" id="UP000008225"/>
    </source>
</evidence>
<reference evidence="1" key="3">
    <citation type="submission" date="2025-09" db="UniProtKB">
        <authorList>
            <consortium name="Ensembl"/>
        </authorList>
    </citation>
    <scope>IDENTIFICATION</scope>
</reference>
<reference evidence="1 2" key="1">
    <citation type="submission" date="2009-03" db="EMBL/GenBank/DDBJ databases">
        <authorList>
            <person name="Warren W."/>
            <person name="Ye L."/>
            <person name="Minx P."/>
            <person name="Worley K."/>
            <person name="Gibbs R."/>
            <person name="Wilson R.K."/>
        </authorList>
    </citation>
    <scope>NUCLEOTIDE SEQUENCE [LARGE SCALE GENOMIC DNA]</scope>
</reference>
<sequence length="96" mass="10610">PPVLEQSSHLGLPSKWDYSFALVAHAGGQWCDIGSQQPPPLRFKLFSCLSLPSSWDYRYVPPCLVNFVYLVQMEFIHVGQAGLEFPTSGDLPASVS</sequence>
<proteinExistence type="predicted"/>
<dbReference type="PANTHER" id="PTHR46254">
    <property type="entry name" value="PROTEIN GVQW1-RELATED"/>
    <property type="match status" value="1"/>
</dbReference>
<accession>A0A8I3WCS4</accession>
<dbReference type="PRINTS" id="PR02045">
    <property type="entry name" value="F138DOMAIN"/>
</dbReference>
<dbReference type="AlphaFoldDB" id="A0A8I3WCS4"/>